<feature type="region of interest" description="Disordered" evidence="1">
    <location>
        <begin position="1"/>
        <end position="33"/>
    </location>
</feature>
<evidence type="ECO:0000256" key="1">
    <source>
        <dbReference type="SAM" id="MobiDB-lite"/>
    </source>
</evidence>
<gene>
    <name evidence="2" type="ORF">GCM10010387_14640</name>
</gene>
<evidence type="ECO:0000313" key="3">
    <source>
        <dbReference type="Proteomes" id="UP000630936"/>
    </source>
</evidence>
<reference evidence="2" key="1">
    <citation type="journal article" date="2014" name="Int. J. Syst. Evol. Microbiol.">
        <title>Complete genome sequence of Corynebacterium casei LMG S-19264T (=DSM 44701T), isolated from a smear-ripened cheese.</title>
        <authorList>
            <consortium name="US DOE Joint Genome Institute (JGI-PGF)"/>
            <person name="Walter F."/>
            <person name="Albersmeier A."/>
            <person name="Kalinowski J."/>
            <person name="Ruckert C."/>
        </authorList>
    </citation>
    <scope>NUCLEOTIDE SEQUENCE</scope>
    <source>
        <strain evidence="2">JCM 4988</strain>
    </source>
</reference>
<keyword evidence="3" id="KW-1185">Reference proteome</keyword>
<comment type="caution">
    <text evidence="2">The sequence shown here is derived from an EMBL/GenBank/DDBJ whole genome shotgun (WGS) entry which is preliminary data.</text>
</comment>
<dbReference type="EMBL" id="BMWG01000002">
    <property type="protein sequence ID" value="GGZ22512.1"/>
    <property type="molecule type" value="Genomic_DNA"/>
</dbReference>
<protein>
    <submittedName>
        <fullName evidence="2">Uncharacterized protein</fullName>
    </submittedName>
</protein>
<reference evidence="2" key="2">
    <citation type="submission" date="2020-09" db="EMBL/GenBank/DDBJ databases">
        <authorList>
            <person name="Sun Q."/>
            <person name="Ohkuma M."/>
        </authorList>
    </citation>
    <scope>NUCLEOTIDE SEQUENCE</scope>
    <source>
        <strain evidence="2">JCM 4988</strain>
    </source>
</reference>
<dbReference type="AlphaFoldDB" id="A0A918PTP1"/>
<dbReference type="RefSeq" id="WP_229868751.1">
    <property type="nucleotide sequence ID" value="NZ_BMWG01000002.1"/>
</dbReference>
<proteinExistence type="predicted"/>
<evidence type="ECO:0000313" key="2">
    <source>
        <dbReference type="EMBL" id="GGZ22512.1"/>
    </source>
</evidence>
<dbReference type="Proteomes" id="UP000630936">
    <property type="component" value="Unassembled WGS sequence"/>
</dbReference>
<name>A0A918PTP1_9ACTN</name>
<sequence length="170" mass="18222">MTVRGRQRGKQPGATVARGQAGGGDGWTTPATRLTLPYPTAPPLSGGPIANGSATPAVLYICVERSPDAPGLAEERAVEEGHSFAEQRALRILAEITDPYGEPDPARRTGWLRVRAMAEDGAVSVVIVRWPNAISPVSALRQGEITWFRELGVRVLFSWAPLAARKAEGW</sequence>
<organism evidence="2 3">
    <name type="scientific">Streptomyces inusitatus</name>
    <dbReference type="NCBI Taxonomy" id="68221"/>
    <lineage>
        <taxon>Bacteria</taxon>
        <taxon>Bacillati</taxon>
        <taxon>Actinomycetota</taxon>
        <taxon>Actinomycetes</taxon>
        <taxon>Kitasatosporales</taxon>
        <taxon>Streptomycetaceae</taxon>
        <taxon>Streptomyces</taxon>
    </lineage>
</organism>
<accession>A0A918PTP1</accession>